<evidence type="ECO:0000313" key="2">
    <source>
        <dbReference type="EMBL" id="MBK4734818.1"/>
    </source>
</evidence>
<dbReference type="AlphaFoldDB" id="A0A934W6V1"/>
<dbReference type="SMART" id="SM00855">
    <property type="entry name" value="PGAM"/>
    <property type="match status" value="1"/>
</dbReference>
<gene>
    <name evidence="2" type="ORF">JJB74_09400</name>
</gene>
<dbReference type="Proteomes" id="UP000622890">
    <property type="component" value="Unassembled WGS sequence"/>
</dbReference>
<reference evidence="2" key="1">
    <citation type="submission" date="2021-01" db="EMBL/GenBank/DDBJ databases">
        <title>Genome sequence of strain Noviherbaspirillum sp. DKR-6.</title>
        <authorList>
            <person name="Chaudhary D.K."/>
        </authorList>
    </citation>
    <scope>NUCLEOTIDE SEQUENCE</scope>
    <source>
        <strain evidence="2">DKR-6</strain>
    </source>
</reference>
<dbReference type="Pfam" id="PF00300">
    <property type="entry name" value="His_Phos_1"/>
    <property type="match status" value="2"/>
</dbReference>
<protein>
    <submittedName>
        <fullName evidence="2">Histidine phosphatase family protein</fullName>
    </submittedName>
</protein>
<evidence type="ECO:0000256" key="1">
    <source>
        <dbReference type="ARBA" id="ARBA00022801"/>
    </source>
</evidence>
<evidence type="ECO:0000313" key="3">
    <source>
        <dbReference type="Proteomes" id="UP000622890"/>
    </source>
</evidence>
<dbReference type="RefSeq" id="WP_200591592.1">
    <property type="nucleotide sequence ID" value="NZ_JAEPBG010000003.1"/>
</dbReference>
<dbReference type="Gene3D" id="3.40.50.1240">
    <property type="entry name" value="Phosphoglycerate mutase-like"/>
    <property type="match status" value="1"/>
</dbReference>
<comment type="caution">
    <text evidence="2">The sequence shown here is derived from an EMBL/GenBank/DDBJ whole genome shotgun (WGS) entry which is preliminary data.</text>
</comment>
<accession>A0A934W6V1</accession>
<dbReference type="EMBL" id="JAEPBG010000003">
    <property type="protein sequence ID" value="MBK4734818.1"/>
    <property type="molecule type" value="Genomic_DNA"/>
</dbReference>
<dbReference type="InterPro" id="IPR029033">
    <property type="entry name" value="His_PPase_superfam"/>
</dbReference>
<proteinExistence type="predicted"/>
<keyword evidence="1" id="KW-0378">Hydrolase</keyword>
<dbReference type="PANTHER" id="PTHR20935:SF0">
    <property type="entry name" value="SERINE_THREONINE-PROTEIN PHOSPHATASE PGAM5, MITOCHONDRIAL"/>
    <property type="match status" value="1"/>
</dbReference>
<dbReference type="GO" id="GO:0016787">
    <property type="term" value="F:hydrolase activity"/>
    <property type="evidence" value="ECO:0007669"/>
    <property type="project" value="UniProtKB-KW"/>
</dbReference>
<name>A0A934W6V1_9BURK</name>
<dbReference type="CDD" id="cd07067">
    <property type="entry name" value="HP_PGM_like"/>
    <property type="match status" value="1"/>
</dbReference>
<keyword evidence="3" id="KW-1185">Reference proteome</keyword>
<dbReference type="SUPFAM" id="SSF53254">
    <property type="entry name" value="Phosphoglycerate mutase-like"/>
    <property type="match status" value="1"/>
</dbReference>
<sequence>MGKIYLVRHGQASFGTSNYDRLSELGKEQGRLLGKWLGETGQQFHTIVTGDMQRHRETAEACASMLPDGAAPPRAAWLVDAGFNEYDHEEVLQRHRPDFVDPIAVKQFLAEGDDAKRVFQRMFEEAMSRWMSGQHDDEYREPWPVFRERVLAALRRLLDAAGASQNILVFTSGGTIATLCQHLLGLGERQMAELNWTLVNAAVTKLLYRPGRVTLSYMNSYAHLEMLGEKHSITYR</sequence>
<dbReference type="InterPro" id="IPR051021">
    <property type="entry name" value="Mito_Ser/Thr_phosphatase"/>
</dbReference>
<dbReference type="PANTHER" id="PTHR20935">
    <property type="entry name" value="PHOSPHOGLYCERATE MUTASE-RELATED"/>
    <property type="match status" value="1"/>
</dbReference>
<dbReference type="InterPro" id="IPR013078">
    <property type="entry name" value="His_Pase_superF_clade-1"/>
</dbReference>
<organism evidence="2 3">
    <name type="scientific">Noviherbaspirillum pedocola</name>
    <dbReference type="NCBI Taxonomy" id="2801341"/>
    <lineage>
        <taxon>Bacteria</taxon>
        <taxon>Pseudomonadati</taxon>
        <taxon>Pseudomonadota</taxon>
        <taxon>Betaproteobacteria</taxon>
        <taxon>Burkholderiales</taxon>
        <taxon>Oxalobacteraceae</taxon>
        <taxon>Noviherbaspirillum</taxon>
    </lineage>
</organism>